<keyword evidence="4 7" id="KW-0479">Metal-binding</keyword>
<evidence type="ECO:0000256" key="1">
    <source>
        <dbReference type="ARBA" id="ARBA00001946"/>
    </source>
</evidence>
<evidence type="ECO:0000256" key="7">
    <source>
        <dbReference type="RuleBase" id="RU004326"/>
    </source>
</evidence>
<protein>
    <submittedName>
        <fullName evidence="12">Phosphomannomutase/phosphoglucomutase</fullName>
    </submittedName>
</protein>
<dbReference type="InterPro" id="IPR005843">
    <property type="entry name" value="A-D-PHexomutase_C"/>
</dbReference>
<dbReference type="InterPro" id="IPR036900">
    <property type="entry name" value="A-D-PHexomutase_C_sf"/>
</dbReference>
<dbReference type="SUPFAM" id="SSF53738">
    <property type="entry name" value="Phosphoglucomutase, first 3 domains"/>
    <property type="match status" value="3"/>
</dbReference>
<dbReference type="PANTHER" id="PTHR43771">
    <property type="entry name" value="PHOSPHOMANNOMUTASE"/>
    <property type="match status" value="1"/>
</dbReference>
<evidence type="ECO:0000259" key="8">
    <source>
        <dbReference type="Pfam" id="PF00408"/>
    </source>
</evidence>
<dbReference type="Pfam" id="PF02878">
    <property type="entry name" value="PGM_PMM_I"/>
    <property type="match status" value="1"/>
</dbReference>
<dbReference type="Pfam" id="PF00408">
    <property type="entry name" value="PGM_PMM_IV"/>
    <property type="match status" value="1"/>
</dbReference>
<evidence type="ECO:0000313" key="12">
    <source>
        <dbReference type="EMBL" id="RLE13056.1"/>
    </source>
</evidence>
<evidence type="ECO:0000259" key="9">
    <source>
        <dbReference type="Pfam" id="PF02878"/>
    </source>
</evidence>
<keyword evidence="5 7" id="KW-0460">Magnesium</keyword>
<dbReference type="Proteomes" id="UP000267654">
    <property type="component" value="Unassembled WGS sequence"/>
</dbReference>
<keyword evidence="3" id="KW-0597">Phosphoprotein</keyword>
<comment type="cofactor">
    <cofactor evidence="1">
        <name>Mg(2+)</name>
        <dbReference type="ChEBI" id="CHEBI:18420"/>
    </cofactor>
</comment>
<dbReference type="SUPFAM" id="SSF55957">
    <property type="entry name" value="Phosphoglucomutase, C-terminal domain"/>
    <property type="match status" value="1"/>
</dbReference>
<dbReference type="Gene3D" id="3.40.120.10">
    <property type="entry name" value="Alpha-D-Glucose-1,6-Bisphosphate, subunit A, domain 3"/>
    <property type="match status" value="3"/>
</dbReference>
<dbReference type="GO" id="GO:0005975">
    <property type="term" value="P:carbohydrate metabolic process"/>
    <property type="evidence" value="ECO:0007669"/>
    <property type="project" value="InterPro"/>
</dbReference>
<comment type="similarity">
    <text evidence="2 7">Belongs to the phosphohexose mutase family.</text>
</comment>
<dbReference type="InterPro" id="IPR005845">
    <property type="entry name" value="A-D-PHexomutase_a/b/a-II"/>
</dbReference>
<feature type="domain" description="Alpha-D-phosphohexomutase C-terminal" evidence="8">
    <location>
        <begin position="399"/>
        <end position="461"/>
    </location>
</feature>
<feature type="domain" description="Alpha-D-phosphohexomutase alpha/beta/alpha" evidence="9">
    <location>
        <begin position="25"/>
        <end position="149"/>
    </location>
</feature>
<dbReference type="PRINTS" id="PR00509">
    <property type="entry name" value="PGMPMM"/>
</dbReference>
<dbReference type="EMBL" id="QMQB01000113">
    <property type="protein sequence ID" value="RLE13056.1"/>
    <property type="molecule type" value="Genomic_DNA"/>
</dbReference>
<keyword evidence="6" id="KW-0413">Isomerase</keyword>
<dbReference type="GO" id="GO:0000287">
    <property type="term" value="F:magnesium ion binding"/>
    <property type="evidence" value="ECO:0007669"/>
    <property type="project" value="InterPro"/>
</dbReference>
<dbReference type="PROSITE" id="PS00710">
    <property type="entry name" value="PGM_PMM"/>
    <property type="match status" value="1"/>
</dbReference>
<evidence type="ECO:0000256" key="6">
    <source>
        <dbReference type="ARBA" id="ARBA00023235"/>
    </source>
</evidence>
<dbReference type="PANTHER" id="PTHR43771:SF1">
    <property type="entry name" value="PHOSPHOMANNOMUTASE"/>
    <property type="match status" value="1"/>
</dbReference>
<reference evidence="12 13" key="1">
    <citation type="submission" date="2018-06" db="EMBL/GenBank/DDBJ databases">
        <title>Extensive metabolic versatility and redundancy in microbially diverse, dynamic hydrothermal sediments.</title>
        <authorList>
            <person name="Dombrowski N."/>
            <person name="Teske A."/>
            <person name="Baker B.J."/>
        </authorList>
    </citation>
    <scope>NUCLEOTIDE SEQUENCE [LARGE SCALE GENOMIC DNA]</scope>
    <source>
        <strain evidence="12">B19_G9</strain>
    </source>
</reference>
<evidence type="ECO:0000256" key="4">
    <source>
        <dbReference type="ARBA" id="ARBA00022723"/>
    </source>
</evidence>
<dbReference type="InterPro" id="IPR005846">
    <property type="entry name" value="A-D-PHexomutase_a/b/a-III"/>
</dbReference>
<dbReference type="Gene3D" id="3.30.310.50">
    <property type="entry name" value="Alpha-D-phosphohexomutase, C-terminal domain"/>
    <property type="match status" value="1"/>
</dbReference>
<dbReference type="InterPro" id="IPR005841">
    <property type="entry name" value="Alpha-D-phosphohexomutase_SF"/>
</dbReference>
<sequence length="489" mass="54707">MLIFTDKSTIISGNSAGKEGMSKGVFKKCDIRGIYPDELNPDLALRIGRAIGTKLTSGCVVAGDVRPSTPKLKDSLIKGLIQTGCEVVDVGIAPTPVVYFAKEKLNVEGAVIVTASHNPPEYNGFKFMLGDIPPTDREIEEIKKITFNRSTIKKGKGRVYKKDILIPYEQWITKRFSHLSSLINKKGKFKVIVDAGNGCWSGYAERIMRKVNIDVFSIFSNPDGNFPNRSPNSALEENLTAVKNEVSKNKADLGIAFDGDGDRVSFIDDEGRFVPADEIISLFVRWILSSHPGGKIVYDIKCSSIVPDSVKKMGGLALVEKSGHTYIKSRLIRENAIFGGEISGHFFFGELKRDDALFACFLLIEILLRKKEKLSSLRKNLPSYFITPDIRIKYKGKDRERIVKEISSFFKSSYPVEEIDGVKIKFEDGWGLIRVSVTEPLFTFRFESTGKEGVLRIAQRLIPHLPREVGEKILQILDKKYIADKINNQ</sequence>
<dbReference type="InterPro" id="IPR016066">
    <property type="entry name" value="A-D-PHexomutase_CS"/>
</dbReference>
<dbReference type="CDD" id="cd03089">
    <property type="entry name" value="PMM_PGM"/>
    <property type="match status" value="1"/>
</dbReference>
<dbReference type="InterPro" id="IPR016055">
    <property type="entry name" value="A-D-PHexomutase_a/b/a-I/II/III"/>
</dbReference>
<evidence type="ECO:0000256" key="5">
    <source>
        <dbReference type="ARBA" id="ARBA00022842"/>
    </source>
</evidence>
<accession>A0A662DGI5</accession>
<dbReference type="AlphaFoldDB" id="A0A662DGI5"/>
<dbReference type="Pfam" id="PF02879">
    <property type="entry name" value="PGM_PMM_II"/>
    <property type="match status" value="1"/>
</dbReference>
<proteinExistence type="inferred from homology"/>
<evidence type="ECO:0000256" key="3">
    <source>
        <dbReference type="ARBA" id="ARBA00022553"/>
    </source>
</evidence>
<gene>
    <name evidence="12" type="ORF">DRI96_03580</name>
</gene>
<dbReference type="Pfam" id="PF02880">
    <property type="entry name" value="PGM_PMM_III"/>
    <property type="match status" value="1"/>
</dbReference>
<feature type="domain" description="Alpha-D-phosphohexomutase alpha/beta/alpha" evidence="11">
    <location>
        <begin position="276"/>
        <end position="382"/>
    </location>
</feature>
<feature type="domain" description="Alpha-D-phosphohexomutase alpha/beta/alpha" evidence="10">
    <location>
        <begin position="177"/>
        <end position="271"/>
    </location>
</feature>
<comment type="caution">
    <text evidence="12">The sequence shown here is derived from an EMBL/GenBank/DDBJ whole genome shotgun (WGS) entry which is preliminary data.</text>
</comment>
<dbReference type="GO" id="GO:0016868">
    <property type="term" value="F:intramolecular phosphotransferase activity"/>
    <property type="evidence" value="ECO:0007669"/>
    <property type="project" value="InterPro"/>
</dbReference>
<organism evidence="12 13">
    <name type="scientific">Aerophobetes bacterium</name>
    <dbReference type="NCBI Taxonomy" id="2030807"/>
    <lineage>
        <taxon>Bacteria</taxon>
        <taxon>Candidatus Aerophobota</taxon>
    </lineage>
</organism>
<evidence type="ECO:0000259" key="11">
    <source>
        <dbReference type="Pfam" id="PF02880"/>
    </source>
</evidence>
<evidence type="ECO:0000256" key="2">
    <source>
        <dbReference type="ARBA" id="ARBA00010231"/>
    </source>
</evidence>
<evidence type="ECO:0000259" key="10">
    <source>
        <dbReference type="Pfam" id="PF02879"/>
    </source>
</evidence>
<name>A0A662DGI5_UNCAE</name>
<evidence type="ECO:0000313" key="13">
    <source>
        <dbReference type="Proteomes" id="UP000267654"/>
    </source>
</evidence>
<dbReference type="InterPro" id="IPR005844">
    <property type="entry name" value="A-D-PHexomutase_a/b/a-I"/>
</dbReference>